<dbReference type="Pfam" id="PF01740">
    <property type="entry name" value="STAS"/>
    <property type="match status" value="1"/>
</dbReference>
<evidence type="ECO:0000259" key="1">
    <source>
        <dbReference type="PROSITE" id="PS50801"/>
    </source>
</evidence>
<dbReference type="Gene3D" id="3.30.750.24">
    <property type="entry name" value="STAS domain"/>
    <property type="match status" value="1"/>
</dbReference>
<proteinExistence type="predicted"/>
<dbReference type="InterPro" id="IPR002645">
    <property type="entry name" value="STAS_dom"/>
</dbReference>
<dbReference type="InterPro" id="IPR036513">
    <property type="entry name" value="STAS_dom_sf"/>
</dbReference>
<reference evidence="2 3" key="1">
    <citation type="submission" date="2019-07" db="EMBL/GenBank/DDBJ databases">
        <title>Lentzea xizangensis sp. nov., isolated from Qinghai-Tibetan Plateau Soils.</title>
        <authorList>
            <person name="Huang J."/>
        </authorList>
    </citation>
    <scope>NUCLEOTIDE SEQUENCE [LARGE SCALE GENOMIC DNA]</scope>
    <source>
        <strain evidence="2 3">FXJ1.1311</strain>
    </source>
</reference>
<name>A0A563F1U9_9PSEU</name>
<protein>
    <submittedName>
        <fullName evidence="2">STAS domain-containing protein</fullName>
    </submittedName>
</protein>
<dbReference type="SUPFAM" id="SSF52091">
    <property type="entry name" value="SpoIIaa-like"/>
    <property type="match status" value="1"/>
</dbReference>
<keyword evidence="3" id="KW-1185">Reference proteome</keyword>
<evidence type="ECO:0000313" key="3">
    <source>
        <dbReference type="Proteomes" id="UP000316639"/>
    </source>
</evidence>
<evidence type="ECO:0000313" key="2">
    <source>
        <dbReference type="EMBL" id="TWP53945.1"/>
    </source>
</evidence>
<gene>
    <name evidence="2" type="ORF">FKR81_04120</name>
</gene>
<dbReference type="OrthoDB" id="10018565at2"/>
<dbReference type="PROSITE" id="PS50801">
    <property type="entry name" value="STAS"/>
    <property type="match status" value="1"/>
</dbReference>
<dbReference type="AlphaFoldDB" id="A0A563F1U9"/>
<dbReference type="Proteomes" id="UP000316639">
    <property type="component" value="Unassembled WGS sequence"/>
</dbReference>
<feature type="domain" description="STAS" evidence="1">
    <location>
        <begin position="73"/>
        <end position="143"/>
    </location>
</feature>
<sequence>MPKISFRVMPASRESISHVQTGAARKPDLCAICVRSTSGTSENGRRRVVRRIVPGRPVQFTEPVDLELSAGGPGVVIAEVRGVLDERSARRFEETVLAGLDQDPVLMVVDLREVPEVDVSGVAAIVRVTRQAGARDVDVFVTGGSALLGFTGVCGFF</sequence>
<comment type="caution">
    <text evidence="2">The sequence shown here is derived from an EMBL/GenBank/DDBJ whole genome shotgun (WGS) entry which is preliminary data.</text>
</comment>
<accession>A0A563F1U9</accession>
<dbReference type="CDD" id="cd07043">
    <property type="entry name" value="STAS_anti-anti-sigma_factors"/>
    <property type="match status" value="1"/>
</dbReference>
<organism evidence="2 3">
    <name type="scientific">Lentzea tibetensis</name>
    <dbReference type="NCBI Taxonomy" id="2591470"/>
    <lineage>
        <taxon>Bacteria</taxon>
        <taxon>Bacillati</taxon>
        <taxon>Actinomycetota</taxon>
        <taxon>Actinomycetes</taxon>
        <taxon>Pseudonocardiales</taxon>
        <taxon>Pseudonocardiaceae</taxon>
        <taxon>Lentzea</taxon>
    </lineage>
</organism>
<dbReference type="EMBL" id="VOBR01000002">
    <property type="protein sequence ID" value="TWP53945.1"/>
    <property type="molecule type" value="Genomic_DNA"/>
</dbReference>